<comment type="caution">
    <text evidence="9">The sequence shown here is derived from an EMBL/GenBank/DDBJ whole genome shotgun (WGS) entry which is preliminary data.</text>
</comment>
<evidence type="ECO:0000256" key="3">
    <source>
        <dbReference type="ARBA" id="ARBA00022448"/>
    </source>
</evidence>
<keyword evidence="4 8" id="KW-1003">Cell membrane</keyword>
<comment type="function">
    <text evidence="8">Part of the ABC transporter complex UgpBAEC involved in sn-glycerol-3-phosphate (G3P) import. Probably responsible for the translocation of the substrate across the membrane.</text>
</comment>
<dbReference type="InterPro" id="IPR035906">
    <property type="entry name" value="MetI-like_sf"/>
</dbReference>
<keyword evidence="5 8" id="KW-0812">Transmembrane</keyword>
<gene>
    <name evidence="8" type="primary">ugpE</name>
    <name evidence="9" type="ORF">GUH15_10460</name>
</gene>
<comment type="caution">
    <text evidence="8">Lacks conserved residue(s) required for the propagation of feature annotation.</text>
</comment>
<reference evidence="9" key="1">
    <citation type="submission" date="2020-01" db="EMBL/GenBank/DDBJ databases">
        <authorList>
            <person name="Richard D."/>
        </authorList>
    </citation>
    <scope>NUCLEOTIDE SEQUENCE</scope>
    <source>
        <strain evidence="9">JP541</strain>
    </source>
</reference>
<dbReference type="PANTHER" id="PTHR43744">
    <property type="entry name" value="ABC TRANSPORTER PERMEASE PROTEIN MG189-RELATED-RELATED"/>
    <property type="match status" value="1"/>
</dbReference>
<comment type="subunit">
    <text evidence="2 8">The complex is composed of two ATP-binding proteins (UgpC), two transmembrane proteins (UgpA and UgpE) and a solute-binding protein (UgpB).</text>
</comment>
<dbReference type="AlphaFoldDB" id="A0A8I0GY10"/>
<evidence type="ECO:0000256" key="2">
    <source>
        <dbReference type="ARBA" id="ARBA00011557"/>
    </source>
</evidence>
<evidence type="ECO:0000256" key="4">
    <source>
        <dbReference type="ARBA" id="ARBA00022475"/>
    </source>
</evidence>
<dbReference type="PANTHER" id="PTHR43744:SF8">
    <property type="entry name" value="SN-GLYCEROL-3-PHOSPHATE TRANSPORT SYSTEM PERMEASE PROTEIN UGPE"/>
    <property type="match status" value="1"/>
</dbReference>
<dbReference type="Gene3D" id="1.10.3720.10">
    <property type="entry name" value="MetI-like"/>
    <property type="match status" value="1"/>
</dbReference>
<dbReference type="EMBL" id="JAABFR010000788">
    <property type="protein sequence ID" value="MBD4336469.1"/>
    <property type="molecule type" value="Genomic_DNA"/>
</dbReference>
<organism evidence="9 10">
    <name type="scientific">Xanthomonas citri pv. citri</name>
    <dbReference type="NCBI Taxonomy" id="611301"/>
    <lineage>
        <taxon>Bacteria</taxon>
        <taxon>Pseudomonadati</taxon>
        <taxon>Pseudomonadota</taxon>
        <taxon>Gammaproteobacteria</taxon>
        <taxon>Lysobacterales</taxon>
        <taxon>Lysobacteraceae</taxon>
        <taxon>Xanthomonas</taxon>
    </lineage>
</organism>
<keyword evidence="7 8" id="KW-0472">Membrane</keyword>
<evidence type="ECO:0000256" key="8">
    <source>
        <dbReference type="RuleBase" id="RU363056"/>
    </source>
</evidence>
<evidence type="ECO:0000256" key="6">
    <source>
        <dbReference type="ARBA" id="ARBA00022989"/>
    </source>
</evidence>
<evidence type="ECO:0000313" key="10">
    <source>
        <dbReference type="Proteomes" id="UP000653002"/>
    </source>
</evidence>
<accession>A0A8I0GY10</accession>
<proteinExistence type="predicted"/>
<evidence type="ECO:0000313" key="9">
    <source>
        <dbReference type="EMBL" id="MBD4336469.1"/>
    </source>
</evidence>
<evidence type="ECO:0000256" key="5">
    <source>
        <dbReference type="ARBA" id="ARBA00022692"/>
    </source>
</evidence>
<keyword evidence="6 8" id="KW-1133">Transmembrane helix</keyword>
<keyword evidence="3 8" id="KW-0813">Transport</keyword>
<protein>
    <recommendedName>
        <fullName evidence="8">sn-glycerol-3-phosphate transport system permease protein UgpE</fullName>
    </recommendedName>
</protein>
<keyword evidence="8" id="KW-0997">Cell inner membrane</keyword>
<feature type="transmembrane region" description="Helical" evidence="8">
    <location>
        <begin position="52"/>
        <end position="74"/>
    </location>
</feature>
<sequence>MAQIVLSCLAAYGFVFFEFPLKKQLFMLVLVTTMIPGEVVVITNYVTVQNMGLIDTFAGLVLPSLISGTAIFLMRQYFL</sequence>
<evidence type="ECO:0000256" key="7">
    <source>
        <dbReference type="ARBA" id="ARBA00023136"/>
    </source>
</evidence>
<dbReference type="GO" id="GO:0005886">
    <property type="term" value="C:plasma membrane"/>
    <property type="evidence" value="ECO:0007669"/>
    <property type="project" value="UniProtKB-SubCell"/>
</dbReference>
<evidence type="ECO:0000256" key="1">
    <source>
        <dbReference type="ARBA" id="ARBA00004651"/>
    </source>
</evidence>
<dbReference type="Proteomes" id="UP000653002">
    <property type="component" value="Unassembled WGS sequence"/>
</dbReference>
<feature type="non-terminal residue" evidence="9">
    <location>
        <position position="79"/>
    </location>
</feature>
<feature type="transmembrane region" description="Helical" evidence="8">
    <location>
        <begin position="25"/>
        <end position="46"/>
    </location>
</feature>
<dbReference type="SUPFAM" id="SSF161098">
    <property type="entry name" value="MetI-like"/>
    <property type="match status" value="1"/>
</dbReference>
<name>A0A8I0GY10_XANCI</name>
<comment type="subcellular location">
    <subcellularLocation>
        <location evidence="8">Cell inner membrane</location>
        <topology evidence="8">Multi-pass membrane protein</topology>
    </subcellularLocation>
    <subcellularLocation>
        <location evidence="1">Cell membrane</location>
        <topology evidence="1">Multi-pass membrane protein</topology>
    </subcellularLocation>
</comment>